<evidence type="ECO:0000256" key="1">
    <source>
        <dbReference type="SAM" id="Phobius"/>
    </source>
</evidence>
<dbReference type="GeneID" id="107223779"/>
<dbReference type="AlphaFoldDB" id="A0A6J0BXS4"/>
<name>A0A6J0BXS4_NEOLC</name>
<proteinExistence type="predicted"/>
<gene>
    <name evidence="3" type="primary">LOC107223779</name>
</gene>
<keyword evidence="1" id="KW-0812">Transmembrane</keyword>
<keyword evidence="1" id="KW-0472">Membrane</keyword>
<sequence length="227" mass="26544">MLYYQIRVSQQNNQKRTTAWTGCGKYKLRTIEMGSLNPMKWKIRTFASIVATLFVIYVFLIFKKTHYASFDAIIKDTKPDVVWEFVADFSNMKKLNPTIEDIQIVVENGNYDHWKYSAKYLEHLSHVPMIRNQALGHFAIIPGVDSFIINSEHRTCFLGNWGCLDSISEFKFLRDGQNTKCVETVQYECPIALSILCRKEVMYQRHEIMKNLKLHFATVNIKAQNEK</sequence>
<dbReference type="RefSeq" id="XP_015519069.1">
    <property type="nucleotide sequence ID" value="XM_015663583.2"/>
</dbReference>
<dbReference type="Proteomes" id="UP000829291">
    <property type="component" value="Chromosome 1"/>
</dbReference>
<keyword evidence="2" id="KW-1185">Reference proteome</keyword>
<protein>
    <submittedName>
        <fullName evidence="3">Uncharacterized protein LOC107223779 isoform X1</fullName>
    </submittedName>
</protein>
<dbReference type="CDD" id="cd07812">
    <property type="entry name" value="SRPBCC"/>
    <property type="match status" value="1"/>
</dbReference>
<dbReference type="KEGG" id="nlo:107223779"/>
<evidence type="ECO:0000313" key="3">
    <source>
        <dbReference type="RefSeq" id="XP_015519069.1"/>
    </source>
</evidence>
<dbReference type="OrthoDB" id="6578546at2759"/>
<reference evidence="3" key="1">
    <citation type="submission" date="2025-08" db="UniProtKB">
        <authorList>
            <consortium name="RefSeq"/>
        </authorList>
    </citation>
    <scope>IDENTIFICATION</scope>
    <source>
        <tissue evidence="3">Thorax and Abdomen</tissue>
    </source>
</reference>
<dbReference type="SUPFAM" id="SSF55961">
    <property type="entry name" value="Bet v1-like"/>
    <property type="match status" value="1"/>
</dbReference>
<feature type="transmembrane region" description="Helical" evidence="1">
    <location>
        <begin position="43"/>
        <end position="62"/>
    </location>
</feature>
<keyword evidence="1" id="KW-1133">Transmembrane helix</keyword>
<evidence type="ECO:0000313" key="2">
    <source>
        <dbReference type="Proteomes" id="UP000829291"/>
    </source>
</evidence>
<organism evidence="3">
    <name type="scientific">Neodiprion lecontei</name>
    <name type="common">Redheaded pine sawfly</name>
    <dbReference type="NCBI Taxonomy" id="441921"/>
    <lineage>
        <taxon>Eukaryota</taxon>
        <taxon>Metazoa</taxon>
        <taxon>Ecdysozoa</taxon>
        <taxon>Arthropoda</taxon>
        <taxon>Hexapoda</taxon>
        <taxon>Insecta</taxon>
        <taxon>Pterygota</taxon>
        <taxon>Neoptera</taxon>
        <taxon>Endopterygota</taxon>
        <taxon>Hymenoptera</taxon>
        <taxon>Tenthredinoidea</taxon>
        <taxon>Diprionidae</taxon>
        <taxon>Diprioninae</taxon>
        <taxon>Neodiprion</taxon>
    </lineage>
</organism>
<accession>A0A6J0BXS4</accession>
<dbReference type="InParanoid" id="A0A6J0BXS4"/>